<evidence type="ECO:0000256" key="2">
    <source>
        <dbReference type="ARBA" id="ARBA00023015"/>
    </source>
</evidence>
<keyword evidence="7" id="KW-1185">Reference proteome</keyword>
<dbReference type="InterPro" id="IPR036388">
    <property type="entry name" value="WH-like_DNA-bd_sf"/>
</dbReference>
<keyword evidence="2" id="KW-0805">Transcription regulation</keyword>
<evidence type="ECO:0000256" key="4">
    <source>
        <dbReference type="ARBA" id="ARBA00023163"/>
    </source>
</evidence>
<comment type="similarity">
    <text evidence="1">Belongs to the LysR transcriptional regulatory family.</text>
</comment>
<name>A0A1I1UL44_9BURK</name>
<keyword evidence="4" id="KW-0804">Transcription</keyword>
<protein>
    <submittedName>
        <fullName evidence="6">DNA-binding transcriptional regulator, LysR family</fullName>
    </submittedName>
</protein>
<accession>A0A1I1UL44</accession>
<dbReference type="RefSeq" id="WP_092951268.1">
    <property type="nucleotide sequence ID" value="NZ_FOMQ01000005.1"/>
</dbReference>
<dbReference type="Pfam" id="PF03466">
    <property type="entry name" value="LysR_substrate"/>
    <property type="match status" value="1"/>
</dbReference>
<feature type="domain" description="HTH lysR-type" evidence="5">
    <location>
        <begin position="3"/>
        <end position="60"/>
    </location>
</feature>
<keyword evidence="3 6" id="KW-0238">DNA-binding</keyword>
<evidence type="ECO:0000313" key="7">
    <source>
        <dbReference type="Proteomes" id="UP000199517"/>
    </source>
</evidence>
<dbReference type="FunFam" id="1.10.10.10:FF:000001">
    <property type="entry name" value="LysR family transcriptional regulator"/>
    <property type="match status" value="1"/>
</dbReference>
<evidence type="ECO:0000256" key="1">
    <source>
        <dbReference type="ARBA" id="ARBA00009437"/>
    </source>
</evidence>
<dbReference type="PANTHER" id="PTHR30537:SF20">
    <property type="entry name" value="TRANSCRIPTIONAL REGULATORY PROTEIN"/>
    <property type="match status" value="1"/>
</dbReference>
<dbReference type="EMBL" id="FOMQ01000005">
    <property type="protein sequence ID" value="SFD70358.1"/>
    <property type="molecule type" value="Genomic_DNA"/>
</dbReference>
<dbReference type="InterPro" id="IPR005119">
    <property type="entry name" value="LysR_subst-bd"/>
</dbReference>
<dbReference type="GO" id="GO:0043565">
    <property type="term" value="F:sequence-specific DNA binding"/>
    <property type="evidence" value="ECO:0007669"/>
    <property type="project" value="TreeGrafter"/>
</dbReference>
<dbReference type="SUPFAM" id="SSF53850">
    <property type="entry name" value="Periplasmic binding protein-like II"/>
    <property type="match status" value="1"/>
</dbReference>
<evidence type="ECO:0000313" key="6">
    <source>
        <dbReference type="EMBL" id="SFD70358.1"/>
    </source>
</evidence>
<evidence type="ECO:0000256" key="3">
    <source>
        <dbReference type="ARBA" id="ARBA00023125"/>
    </source>
</evidence>
<sequence length="299" mass="32648">MKTTLEELQAFAAVVDAGSVTAAAGQLGQTVSGISRALARLEKKLETTLLRRTTRRIELTEEGQAFLARTRAILAAMDEAEEHLAARRRQPAGRLRVNAATPFMLHVVAPLVPAFRRAYPQIALELDTDELNIDLLERRTDVAIRIGALRDSTLHARPLGTSRLRVLASPAYLAEHGRPRAVADLARHTLLGFTQPESLNRWPLRGPHGDEWAAAPAITASSGETLRQLALQGAGIVCLSDFMTAQDRTRGDLVPLLAKDTADVRQPLSAVYYRNTQLASRIVCFLDFLAGHMARGAAR</sequence>
<gene>
    <name evidence="6" type="ORF">SAMN04489710_10559</name>
</gene>
<dbReference type="InterPro" id="IPR000847">
    <property type="entry name" value="LysR_HTH_N"/>
</dbReference>
<proteinExistence type="inferred from homology"/>
<reference evidence="7" key="1">
    <citation type="submission" date="2016-10" db="EMBL/GenBank/DDBJ databases">
        <authorList>
            <person name="Varghese N."/>
            <person name="Submissions S."/>
        </authorList>
    </citation>
    <scope>NUCLEOTIDE SEQUENCE [LARGE SCALE GENOMIC DNA]</scope>
    <source>
        <strain evidence="7">DSM 7481</strain>
    </source>
</reference>
<dbReference type="STRING" id="32040.SAMN04489710_10559"/>
<organism evidence="6 7">
    <name type="scientific">Paracidovorax konjaci</name>
    <dbReference type="NCBI Taxonomy" id="32040"/>
    <lineage>
        <taxon>Bacteria</taxon>
        <taxon>Pseudomonadati</taxon>
        <taxon>Pseudomonadota</taxon>
        <taxon>Betaproteobacteria</taxon>
        <taxon>Burkholderiales</taxon>
        <taxon>Comamonadaceae</taxon>
        <taxon>Paracidovorax</taxon>
    </lineage>
</organism>
<evidence type="ECO:0000259" key="5">
    <source>
        <dbReference type="PROSITE" id="PS50931"/>
    </source>
</evidence>
<dbReference type="AlphaFoldDB" id="A0A1I1UL44"/>
<dbReference type="SUPFAM" id="SSF46785">
    <property type="entry name" value="Winged helix' DNA-binding domain"/>
    <property type="match status" value="1"/>
</dbReference>
<dbReference type="GO" id="GO:0006351">
    <property type="term" value="P:DNA-templated transcription"/>
    <property type="evidence" value="ECO:0007669"/>
    <property type="project" value="TreeGrafter"/>
</dbReference>
<dbReference type="Gene3D" id="3.40.190.10">
    <property type="entry name" value="Periplasmic binding protein-like II"/>
    <property type="match status" value="2"/>
</dbReference>
<dbReference type="OrthoDB" id="9786526at2"/>
<dbReference type="Gene3D" id="1.10.10.10">
    <property type="entry name" value="Winged helix-like DNA-binding domain superfamily/Winged helix DNA-binding domain"/>
    <property type="match status" value="1"/>
</dbReference>
<dbReference type="GO" id="GO:0003700">
    <property type="term" value="F:DNA-binding transcription factor activity"/>
    <property type="evidence" value="ECO:0007669"/>
    <property type="project" value="InterPro"/>
</dbReference>
<dbReference type="InterPro" id="IPR058163">
    <property type="entry name" value="LysR-type_TF_proteobact-type"/>
</dbReference>
<dbReference type="InterPro" id="IPR036390">
    <property type="entry name" value="WH_DNA-bd_sf"/>
</dbReference>
<dbReference type="Pfam" id="PF00126">
    <property type="entry name" value="HTH_1"/>
    <property type="match status" value="1"/>
</dbReference>
<dbReference type="Proteomes" id="UP000199517">
    <property type="component" value="Unassembled WGS sequence"/>
</dbReference>
<dbReference type="PANTHER" id="PTHR30537">
    <property type="entry name" value="HTH-TYPE TRANSCRIPTIONAL REGULATOR"/>
    <property type="match status" value="1"/>
</dbReference>
<dbReference type="PROSITE" id="PS50931">
    <property type="entry name" value="HTH_LYSR"/>
    <property type="match status" value="1"/>
</dbReference>